<feature type="transmembrane region" description="Helical" evidence="1">
    <location>
        <begin position="43"/>
        <end position="61"/>
    </location>
</feature>
<name>A0A385SDP4_9BACT</name>
<sequence length="176" mass="20350">MTLTTDYVKFGTRFWEAFLPRFLLLTAAGVISHFSKAQSNLEITAWAIAVIGLVIGFFAVVRARTFIYEVRFLDGNLLVAGSHYNTRWEKQFDIRTTVVQIKSQGRGPGRVNYFLRMVSGGKKVDINRSLNWDYTALLTIFNEFKRNKGEKIIFDEKYYLEIMEKKEKARNTSSNP</sequence>
<evidence type="ECO:0000256" key="1">
    <source>
        <dbReference type="SAM" id="Phobius"/>
    </source>
</evidence>
<evidence type="ECO:0000313" key="3">
    <source>
        <dbReference type="Proteomes" id="UP000266183"/>
    </source>
</evidence>
<evidence type="ECO:0000313" key="2">
    <source>
        <dbReference type="EMBL" id="AYB29329.1"/>
    </source>
</evidence>
<accession>A0A385SDP4</accession>
<keyword evidence="1" id="KW-0812">Transmembrane</keyword>
<dbReference type="KEGG" id="chk:D4L85_01460"/>
<keyword evidence="1" id="KW-0472">Membrane</keyword>
<gene>
    <name evidence="2" type="ORF">D4L85_01460</name>
</gene>
<proteinExistence type="predicted"/>
<dbReference type="OrthoDB" id="1364992at2"/>
<reference evidence="3" key="1">
    <citation type="submission" date="2018-09" db="EMBL/GenBank/DDBJ databases">
        <title>Chryseolinea sp. KIS68-18 isolated from soil.</title>
        <authorList>
            <person name="Weon H.-Y."/>
            <person name="Kwon S.-W."/>
            <person name="Lee S.A."/>
        </authorList>
    </citation>
    <scope>NUCLEOTIDE SEQUENCE [LARGE SCALE GENOMIC DNA]</scope>
    <source>
        <strain evidence="3">KIS68-18</strain>
    </source>
</reference>
<dbReference type="Proteomes" id="UP000266183">
    <property type="component" value="Chromosome"/>
</dbReference>
<keyword evidence="1" id="KW-1133">Transmembrane helix</keyword>
<protein>
    <submittedName>
        <fullName evidence="2">Uncharacterized protein</fullName>
    </submittedName>
</protein>
<dbReference type="EMBL" id="CP032382">
    <property type="protein sequence ID" value="AYB29329.1"/>
    <property type="molecule type" value="Genomic_DNA"/>
</dbReference>
<dbReference type="RefSeq" id="WP_119752648.1">
    <property type="nucleotide sequence ID" value="NZ_CP032382.1"/>
</dbReference>
<dbReference type="AlphaFoldDB" id="A0A385SDP4"/>
<feature type="transmembrane region" description="Helical" evidence="1">
    <location>
        <begin position="12"/>
        <end position="31"/>
    </location>
</feature>
<keyword evidence="3" id="KW-1185">Reference proteome</keyword>
<organism evidence="2 3">
    <name type="scientific">Chryseolinea soli</name>
    <dbReference type="NCBI Taxonomy" id="2321403"/>
    <lineage>
        <taxon>Bacteria</taxon>
        <taxon>Pseudomonadati</taxon>
        <taxon>Bacteroidota</taxon>
        <taxon>Cytophagia</taxon>
        <taxon>Cytophagales</taxon>
        <taxon>Fulvivirgaceae</taxon>
        <taxon>Chryseolinea</taxon>
    </lineage>
</organism>